<dbReference type="InterPro" id="IPR043834">
    <property type="entry name" value="REC"/>
</dbReference>
<feature type="domain" description="Response receiver" evidence="1">
    <location>
        <begin position="14"/>
        <end position="205"/>
    </location>
</feature>
<organism evidence="2 3">
    <name type="scientific">Diaminobutyricimonas aerilata</name>
    <dbReference type="NCBI Taxonomy" id="1162967"/>
    <lineage>
        <taxon>Bacteria</taxon>
        <taxon>Bacillati</taxon>
        <taxon>Actinomycetota</taxon>
        <taxon>Actinomycetes</taxon>
        <taxon>Micrococcales</taxon>
        <taxon>Microbacteriaceae</taxon>
        <taxon>Diaminobutyricimonas</taxon>
    </lineage>
</organism>
<dbReference type="RefSeq" id="WP_245866826.1">
    <property type="nucleotide sequence ID" value="NZ_PGFF01000001.1"/>
</dbReference>
<reference evidence="2 3" key="1">
    <citation type="submission" date="2017-11" db="EMBL/GenBank/DDBJ databases">
        <title>Genomic Encyclopedia of Archaeal and Bacterial Type Strains, Phase II (KMG-II): From Individual Species to Whole Genera.</title>
        <authorList>
            <person name="Goeker M."/>
        </authorList>
    </citation>
    <scope>NUCLEOTIDE SEQUENCE [LARGE SCALE GENOMIC DNA]</scope>
    <source>
        <strain evidence="2 3">DSM 27393</strain>
    </source>
</reference>
<protein>
    <recommendedName>
        <fullName evidence="1">Response receiver domain-containing protein</fullName>
    </recommendedName>
</protein>
<dbReference type="Proteomes" id="UP000228758">
    <property type="component" value="Unassembled WGS sequence"/>
</dbReference>
<evidence type="ECO:0000313" key="2">
    <source>
        <dbReference type="EMBL" id="PJJ72953.1"/>
    </source>
</evidence>
<dbReference type="EMBL" id="PGFF01000001">
    <property type="protein sequence ID" value="PJJ72953.1"/>
    <property type="molecule type" value="Genomic_DNA"/>
</dbReference>
<sequence>MTRAPEATRAAEQFLQSVVIFDDEAYTPSGGAYTATSGAAVFDDSYGGMAEEHPPSRGAEDAGELDTEKVVRAFAQLGMNCAVLAPSGDGRERDLALLGSLARRADVVILDWLIGSAPAVTTGDVAIGEDPTSFSFIETVLAQDSKVGSRLRLICIYSGERDLERVKASVLERLRKKFDQVFDGGEEALSVTVGDARIVFFSKVHAEGPAEPDEVSVDDVAARVIREFTGFAANGILPSIALTSLAVLRDQAHRLLQRFHGGLDAPMIAHRAMTTPAATEEFLVSLFADEVEALISNGAVRQHLSDERVAAAIRGGSADDSHRFVWKNAKTPAVSVSTADAVATLMKSHEGDLVRVQKGADLHKLEKTSSVTSLALDGIESAVREVAHDADMNFSILSSLARDGYLEGEDGLPPTLRLGSIVARRSRRRVPGTEAGGRYTYSVLTEYLLCLQPLCDSTRLDKETRFPFLPLTPGDAGRFAIVVREEGGPRTLTHKLSLADLRSIAFEPSSPKRAVVGTWNDGHWGFGERGQRFQWLGDLRLDKAQSVIAALSAQASRVGTNDYEYLRRRSQA</sequence>
<evidence type="ECO:0000313" key="3">
    <source>
        <dbReference type="Proteomes" id="UP000228758"/>
    </source>
</evidence>
<accession>A0A2M9CM51</accession>
<proteinExistence type="predicted"/>
<dbReference type="AlphaFoldDB" id="A0A2M9CM51"/>
<name>A0A2M9CM51_9MICO</name>
<dbReference type="Pfam" id="PF19192">
    <property type="entry name" value="Response_reg_2"/>
    <property type="match status" value="1"/>
</dbReference>
<gene>
    <name evidence="2" type="ORF">CLV46_2532</name>
</gene>
<evidence type="ECO:0000259" key="1">
    <source>
        <dbReference type="Pfam" id="PF19192"/>
    </source>
</evidence>
<keyword evidence="3" id="KW-1185">Reference proteome</keyword>
<comment type="caution">
    <text evidence="2">The sequence shown here is derived from an EMBL/GenBank/DDBJ whole genome shotgun (WGS) entry which is preliminary data.</text>
</comment>